<evidence type="ECO:0000256" key="2">
    <source>
        <dbReference type="SAM" id="MobiDB-lite"/>
    </source>
</evidence>
<accession>C9KKY1</accession>
<proteinExistence type="predicted"/>
<dbReference type="EMBL" id="ABWK02000009">
    <property type="protein sequence ID" value="EEX69781.1"/>
    <property type="molecule type" value="Genomic_DNA"/>
</dbReference>
<dbReference type="Proteomes" id="UP000003671">
    <property type="component" value="Unassembled WGS sequence"/>
</dbReference>
<evidence type="ECO:0000313" key="3">
    <source>
        <dbReference type="EMBL" id="EEX69781.1"/>
    </source>
</evidence>
<keyword evidence="4" id="KW-1185">Reference proteome</keyword>
<evidence type="ECO:0000313" key="4">
    <source>
        <dbReference type="Proteomes" id="UP000003671"/>
    </source>
</evidence>
<reference evidence="3" key="1">
    <citation type="submission" date="2009-09" db="EMBL/GenBank/DDBJ databases">
        <authorList>
            <person name="Weinstock G."/>
            <person name="Sodergren E."/>
            <person name="Clifton S."/>
            <person name="Fulton L."/>
            <person name="Fulton B."/>
            <person name="Courtney L."/>
            <person name="Fronick C."/>
            <person name="Harrison M."/>
            <person name="Strong C."/>
            <person name="Farmer C."/>
            <person name="Delahaunty K."/>
            <person name="Markovic C."/>
            <person name="Hall O."/>
            <person name="Minx P."/>
            <person name="Tomlinson C."/>
            <person name="Mitreva M."/>
            <person name="Nelson J."/>
            <person name="Hou S."/>
            <person name="Wollam A."/>
            <person name="Pepin K.H."/>
            <person name="Johnson M."/>
            <person name="Bhonagiri V."/>
            <person name="Nash W.E."/>
            <person name="Warren W."/>
            <person name="Chinwalla A."/>
            <person name="Mardis E.R."/>
            <person name="Wilson R.K."/>
        </authorList>
    </citation>
    <scope>NUCLEOTIDE SEQUENCE [LARGE SCALE GENOMIC DNA]</scope>
    <source>
        <strain evidence="3">DSM 20544</strain>
    </source>
</reference>
<dbReference type="PATRIC" id="fig|500635.8.peg.1196"/>
<dbReference type="HOGENOM" id="CLU_610808_0_0_9"/>
<dbReference type="STRING" id="500635.MITSMUL_03832"/>
<dbReference type="AlphaFoldDB" id="C9KKY1"/>
<organism evidence="3 4">
    <name type="scientific">Mitsuokella multacida DSM 20544</name>
    <dbReference type="NCBI Taxonomy" id="500635"/>
    <lineage>
        <taxon>Bacteria</taxon>
        <taxon>Bacillati</taxon>
        <taxon>Bacillota</taxon>
        <taxon>Negativicutes</taxon>
        <taxon>Selenomonadales</taxon>
        <taxon>Selenomonadaceae</taxon>
        <taxon>Mitsuokella</taxon>
    </lineage>
</organism>
<keyword evidence="1" id="KW-0175">Coiled coil</keyword>
<feature type="region of interest" description="Disordered" evidence="2">
    <location>
        <begin position="417"/>
        <end position="442"/>
    </location>
</feature>
<gene>
    <name evidence="3" type="ORF">MITSMUL_03832</name>
</gene>
<protein>
    <submittedName>
        <fullName evidence="3">Uncharacterized protein</fullName>
    </submittedName>
</protein>
<name>C9KKY1_9FIRM</name>
<dbReference type="eggNOG" id="ENOG50338UE">
    <property type="taxonomic scope" value="Bacteria"/>
</dbReference>
<sequence>MSGPKVSVYTLTAEELAALAAELERQLQEMERREALLERARVYESELTEYERALPLLQQSLQRSEGWVDTKSFAAGMKAATEKLASCRKLLTSIVQAQDNAQAERRLSELAAIVPELEEVFSEQREQGLALEQRLADALDTTVAGLFRPDAAPQETKEAKGASEQSLPAFVRSDVETLLSLKDNHYLPLTYRRIVEQAIAHMRQAQQEQRLVSFCEVELPDVLAQCRAFLSLWQSSGNRYLQLLRRYEALCQMNGSQPELVPFAEEAAGRLSSLIAAEEASARAAAEQAYIRQAMDEVMAEMGYDVLGDREVRKRDGRHFANELYRCEGDTAVSVTYADDGQIAMEFGKTDDRDRLPTQAESAELVRQMHAFCQDFEEIEARLAAHGVCLDKRIALTPPSADYAQIINLRDYAAAPRADGREAGRARQKKQPATARQAGEPE</sequence>
<dbReference type="GeneID" id="93482526"/>
<dbReference type="RefSeq" id="WP_005840144.1">
    <property type="nucleotide sequence ID" value="NZ_GG697141.2"/>
</dbReference>
<feature type="coiled-coil region" evidence="1">
    <location>
        <begin position="13"/>
        <end position="53"/>
    </location>
</feature>
<evidence type="ECO:0000256" key="1">
    <source>
        <dbReference type="SAM" id="Coils"/>
    </source>
</evidence>
<comment type="caution">
    <text evidence="3">The sequence shown here is derived from an EMBL/GenBank/DDBJ whole genome shotgun (WGS) entry which is preliminary data.</text>
</comment>